<feature type="region of interest" description="Disordered" evidence="1">
    <location>
        <begin position="340"/>
        <end position="372"/>
    </location>
</feature>
<feature type="region of interest" description="Disordered" evidence="1">
    <location>
        <begin position="15"/>
        <end position="49"/>
    </location>
</feature>
<dbReference type="Gene3D" id="2.60.120.1390">
    <property type="match status" value="1"/>
</dbReference>
<dbReference type="AlphaFoldDB" id="A0A5N0T6C6"/>
<reference evidence="2 3" key="1">
    <citation type="submission" date="2019-09" db="EMBL/GenBank/DDBJ databases">
        <title>Wenzhouxiangella sp. Genome sequencing and assembly.</title>
        <authorList>
            <person name="Zhang R."/>
        </authorList>
    </citation>
    <scope>NUCLEOTIDE SEQUENCE [LARGE SCALE GENOMIC DNA]</scope>
    <source>
        <strain evidence="2 3">W260</strain>
    </source>
</reference>
<dbReference type="EMBL" id="VYXP01000013">
    <property type="protein sequence ID" value="KAA9129697.1"/>
    <property type="molecule type" value="Genomic_DNA"/>
</dbReference>
<evidence type="ECO:0000256" key="1">
    <source>
        <dbReference type="SAM" id="MobiDB-lite"/>
    </source>
</evidence>
<dbReference type="Proteomes" id="UP000325372">
    <property type="component" value="Unassembled WGS sequence"/>
</dbReference>
<dbReference type="RefSeq" id="WP_150865653.1">
    <property type="nucleotide sequence ID" value="NZ_VYXP01000013.1"/>
</dbReference>
<organism evidence="2 3">
    <name type="scientific">Marinihelvus fidelis</name>
    <dbReference type="NCBI Taxonomy" id="2613842"/>
    <lineage>
        <taxon>Bacteria</taxon>
        <taxon>Pseudomonadati</taxon>
        <taxon>Pseudomonadota</taxon>
        <taxon>Gammaproteobacteria</taxon>
        <taxon>Chromatiales</taxon>
        <taxon>Wenzhouxiangellaceae</taxon>
        <taxon>Marinihelvus</taxon>
    </lineage>
</organism>
<dbReference type="InterPro" id="IPR021345">
    <property type="entry name" value="DUF2961"/>
</dbReference>
<keyword evidence="3" id="KW-1185">Reference proteome</keyword>
<protein>
    <submittedName>
        <fullName evidence="2">DUF2961 domain-containing protein</fullName>
    </submittedName>
</protein>
<sequence>MNPFDTPWRIPAGIQSRSISFENPTGKRGAGGRAASPLGPGRKGDPVRHVHDGETVVLADIQGRGTIRHIWMTLHDKPQLLRGSVIRIYWDGHDQPSVDVPVGEFFGFAHGRCSGFQSALHSVTSTRGMNSWLPMPFRSAARIEFHNRSGARLPLFYQVDYTLGDDHGDDAGTLHASFNRQNPTTPGRDFEILPERAGRIRYLGCVLGVRPLDPLWWGEGEMKAYLDGDDEWPTICGTGAEDYVGQAWGIQDEACAHHGCNWRENDDEADTGRVSLYRWHLADPIVCSERMRITIQQIGHRPTYQARTIDDYKAELFERSDDWSAAAFWYQPGPAAVPPCPPSDVLLADLPEPAPSDKPTNPDPDADTEPGT</sequence>
<accession>A0A5N0T6C6</accession>
<proteinExistence type="predicted"/>
<evidence type="ECO:0000313" key="3">
    <source>
        <dbReference type="Proteomes" id="UP000325372"/>
    </source>
</evidence>
<dbReference type="Pfam" id="PF11175">
    <property type="entry name" value="DUF2961"/>
    <property type="match status" value="1"/>
</dbReference>
<comment type="caution">
    <text evidence="2">The sequence shown here is derived from an EMBL/GenBank/DDBJ whole genome shotgun (WGS) entry which is preliminary data.</text>
</comment>
<evidence type="ECO:0000313" key="2">
    <source>
        <dbReference type="EMBL" id="KAA9129697.1"/>
    </source>
</evidence>
<name>A0A5N0T6C6_9GAMM</name>
<gene>
    <name evidence="2" type="ORF">F3N42_15150</name>
</gene>